<dbReference type="Gene3D" id="1.20.140.10">
    <property type="entry name" value="Butyryl-CoA Dehydrogenase, subunit A, domain 3"/>
    <property type="match status" value="1"/>
</dbReference>
<evidence type="ECO:0008006" key="13">
    <source>
        <dbReference type="Google" id="ProtNLM"/>
    </source>
</evidence>
<dbReference type="InterPro" id="IPR046373">
    <property type="entry name" value="Acyl-CoA_Oxase/DH_mid-dom_sf"/>
</dbReference>
<dbReference type="InterPro" id="IPR006091">
    <property type="entry name" value="Acyl-CoA_Oxase/DH_mid-dom"/>
</dbReference>
<dbReference type="InterPro" id="IPR013786">
    <property type="entry name" value="AcylCoA_DH/ox_N"/>
</dbReference>
<evidence type="ECO:0000313" key="11">
    <source>
        <dbReference type="EMBL" id="MBB6170374.1"/>
    </source>
</evidence>
<evidence type="ECO:0000256" key="7">
    <source>
        <dbReference type="SAM" id="MobiDB-lite"/>
    </source>
</evidence>
<dbReference type="GO" id="GO:0003995">
    <property type="term" value="F:acyl-CoA dehydrogenase activity"/>
    <property type="evidence" value="ECO:0007669"/>
    <property type="project" value="TreeGrafter"/>
</dbReference>
<dbReference type="EMBL" id="JACHDS010000001">
    <property type="protein sequence ID" value="MBB6170374.1"/>
    <property type="molecule type" value="Genomic_DNA"/>
</dbReference>
<sequence length="406" mass="40875">MDYSLDHDQQDLRALAADVLDRVAAPAARAADTPAPAAFDTAAWQGMAQAGLLGTAVGEDAGGTGPGPIEVAVVLREVGARATPVPALASLALGSLPVALCGTPPQRAALAPAAAGEQLLTAAFCEPGRADGGTTDPATTAHRDGDGDGYVLHGVKTAVPYGAAAHTVLVPARLDGGGTGVFLVPGDAEGLSHHPHPTGTPDPATRIGLDGTRVPAAALLGADTTGAAARVLHRCALAGLAATVSGALAGALDLTTRHVGTRRQFGRALAELQAVTMKVGDIYVAARALDAAMWAGVWRLATSGPPAGDPAAHAHEDTDHVLAAAALLITDQVLDAFYTAQHLHGGLGVDAAYPLHRLFSIGRWASSVLGGPEARLDALGRLAARDTPVHVPPVPDPPALRHPDHA</sequence>
<dbReference type="Pfam" id="PF02771">
    <property type="entry name" value="Acyl-CoA_dh_N"/>
    <property type="match status" value="1"/>
</dbReference>
<evidence type="ECO:0000256" key="5">
    <source>
        <dbReference type="ARBA" id="ARBA00023002"/>
    </source>
</evidence>
<evidence type="ECO:0000256" key="2">
    <source>
        <dbReference type="ARBA" id="ARBA00009347"/>
    </source>
</evidence>
<comment type="similarity">
    <text evidence="2 6">Belongs to the acyl-CoA dehydrogenase family.</text>
</comment>
<evidence type="ECO:0000256" key="4">
    <source>
        <dbReference type="ARBA" id="ARBA00022827"/>
    </source>
</evidence>
<dbReference type="PANTHER" id="PTHR43884">
    <property type="entry name" value="ACYL-COA DEHYDROGENASE"/>
    <property type="match status" value="1"/>
</dbReference>
<evidence type="ECO:0000259" key="10">
    <source>
        <dbReference type="Pfam" id="PF02771"/>
    </source>
</evidence>
<keyword evidence="3 6" id="KW-0285">Flavoprotein</keyword>
<dbReference type="SUPFAM" id="SSF47203">
    <property type="entry name" value="Acyl-CoA dehydrogenase C-terminal domain-like"/>
    <property type="match status" value="1"/>
</dbReference>
<dbReference type="PANTHER" id="PTHR43884:SF20">
    <property type="entry name" value="ACYL-COA DEHYDROGENASE FADE28"/>
    <property type="match status" value="1"/>
</dbReference>
<comment type="caution">
    <text evidence="11">The sequence shown here is derived from an EMBL/GenBank/DDBJ whole genome shotgun (WGS) entry which is preliminary data.</text>
</comment>
<feature type="domain" description="Acyl-CoA dehydrogenase/oxidase C-terminal" evidence="8">
    <location>
        <begin position="239"/>
        <end position="363"/>
    </location>
</feature>
<keyword evidence="12" id="KW-1185">Reference proteome</keyword>
<comment type="cofactor">
    <cofactor evidence="1 6">
        <name>FAD</name>
        <dbReference type="ChEBI" id="CHEBI:57692"/>
    </cofactor>
</comment>
<dbReference type="Gene3D" id="2.40.110.10">
    <property type="entry name" value="Butyryl-CoA Dehydrogenase, subunit A, domain 2"/>
    <property type="match status" value="1"/>
</dbReference>
<feature type="domain" description="Acyl-CoA oxidase/dehydrogenase middle" evidence="9">
    <location>
        <begin position="134"/>
        <end position="198"/>
    </location>
</feature>
<dbReference type="GO" id="GO:0050660">
    <property type="term" value="F:flavin adenine dinucleotide binding"/>
    <property type="evidence" value="ECO:0007669"/>
    <property type="project" value="InterPro"/>
</dbReference>
<evidence type="ECO:0000256" key="1">
    <source>
        <dbReference type="ARBA" id="ARBA00001974"/>
    </source>
</evidence>
<dbReference type="SUPFAM" id="SSF56645">
    <property type="entry name" value="Acyl-CoA dehydrogenase NM domain-like"/>
    <property type="match status" value="1"/>
</dbReference>
<dbReference type="RefSeq" id="WP_184072983.1">
    <property type="nucleotide sequence ID" value="NZ_JACHDS010000001.1"/>
</dbReference>
<keyword evidence="4 6" id="KW-0274">FAD</keyword>
<reference evidence="11 12" key="1">
    <citation type="submission" date="2020-08" db="EMBL/GenBank/DDBJ databases">
        <title>Sequencing the genomes of 1000 actinobacteria strains.</title>
        <authorList>
            <person name="Klenk H.-P."/>
        </authorList>
    </citation>
    <scope>NUCLEOTIDE SEQUENCE [LARGE SCALE GENOMIC DNA]</scope>
    <source>
        <strain evidence="11 12">DSM 46659</strain>
    </source>
</reference>
<dbReference type="InterPro" id="IPR036250">
    <property type="entry name" value="AcylCo_DH-like_C"/>
</dbReference>
<protein>
    <recommendedName>
        <fullName evidence="13">Acyl-CoA dehydrogenase</fullName>
    </recommendedName>
</protein>
<feature type="region of interest" description="Disordered" evidence="7">
    <location>
        <begin position="387"/>
        <end position="406"/>
    </location>
</feature>
<accession>A0A7X0D4T1</accession>
<evidence type="ECO:0000256" key="6">
    <source>
        <dbReference type="RuleBase" id="RU362125"/>
    </source>
</evidence>
<dbReference type="InterPro" id="IPR009100">
    <property type="entry name" value="AcylCoA_DH/oxidase_NM_dom_sf"/>
</dbReference>
<evidence type="ECO:0000256" key="3">
    <source>
        <dbReference type="ARBA" id="ARBA00022630"/>
    </source>
</evidence>
<keyword evidence="5 6" id="KW-0560">Oxidoreductase</keyword>
<name>A0A7X0D4T1_9ACTN</name>
<dbReference type="Pfam" id="PF00441">
    <property type="entry name" value="Acyl-CoA_dh_1"/>
    <property type="match status" value="1"/>
</dbReference>
<dbReference type="Gene3D" id="1.10.540.10">
    <property type="entry name" value="Acyl-CoA dehydrogenase/oxidase, N-terminal domain"/>
    <property type="match status" value="1"/>
</dbReference>
<evidence type="ECO:0000259" key="8">
    <source>
        <dbReference type="Pfam" id="PF00441"/>
    </source>
</evidence>
<dbReference type="InterPro" id="IPR009075">
    <property type="entry name" value="AcylCo_DH/oxidase_C"/>
</dbReference>
<proteinExistence type="inferred from homology"/>
<evidence type="ECO:0000259" key="9">
    <source>
        <dbReference type="Pfam" id="PF02770"/>
    </source>
</evidence>
<organism evidence="11 12">
    <name type="scientific">Nocardiopsis mwathae</name>
    <dbReference type="NCBI Taxonomy" id="1472723"/>
    <lineage>
        <taxon>Bacteria</taxon>
        <taxon>Bacillati</taxon>
        <taxon>Actinomycetota</taxon>
        <taxon>Actinomycetes</taxon>
        <taxon>Streptosporangiales</taxon>
        <taxon>Nocardiopsidaceae</taxon>
        <taxon>Nocardiopsis</taxon>
    </lineage>
</organism>
<dbReference type="Proteomes" id="UP000546642">
    <property type="component" value="Unassembled WGS sequence"/>
</dbReference>
<dbReference type="InterPro" id="IPR037069">
    <property type="entry name" value="AcylCoA_DH/ox_N_sf"/>
</dbReference>
<dbReference type="AlphaFoldDB" id="A0A7X0D4T1"/>
<feature type="domain" description="Acyl-CoA dehydrogenase/oxidase N-terminal" evidence="10">
    <location>
        <begin position="7"/>
        <end position="115"/>
    </location>
</feature>
<evidence type="ECO:0000313" key="12">
    <source>
        <dbReference type="Proteomes" id="UP000546642"/>
    </source>
</evidence>
<dbReference type="Pfam" id="PF02770">
    <property type="entry name" value="Acyl-CoA_dh_M"/>
    <property type="match status" value="1"/>
</dbReference>
<gene>
    <name evidence="11" type="ORF">HNR23_000434</name>
</gene>